<comment type="similarity">
    <text evidence="1">In the C-terminal section; belongs to the class-I pyridoxal-phosphate-dependent aminotransferase family.</text>
</comment>
<keyword evidence="8" id="KW-1185">Reference proteome</keyword>
<evidence type="ECO:0000256" key="4">
    <source>
        <dbReference type="ARBA" id="ARBA00023125"/>
    </source>
</evidence>
<dbReference type="CDD" id="cd00609">
    <property type="entry name" value="AAT_like"/>
    <property type="match status" value="1"/>
</dbReference>
<keyword evidence="2" id="KW-0663">Pyridoxal phosphate</keyword>
<keyword evidence="4" id="KW-0238">DNA-binding</keyword>
<dbReference type="PROSITE" id="PS50949">
    <property type="entry name" value="HTH_GNTR"/>
    <property type="match status" value="1"/>
</dbReference>
<sequence length="470" mass="53787">MLRPWLIQLKVDKNSSKAVYIQIADEIISYIKSGVLKSGETLPGTRQLAISLNVNRNTVVQAFEILLSEGWLCASERQGTSVSLELPTSKTNKKQTESLIRKEEIYRGDLIFFDDGLPDTSCAPVNELARSHRRIFSKKAKWQIMNLSSEFGDFNFRDSISRMLNYNRSMNTSPNQICITRGSQMALYLTAHCLFEKGDTVLVENPGFKPAWQAFEHAGAKIEPIGVDEEGINVEEVEFALKQHRIKAIYITPHHQYPTTVTLSLSRRLKLIELSNEYGFTIIEDDYDNEFHFGQRPIMPISAHEEVINYVYIGTLSKLIAPAIRVGYIYSSTNFIDKVGKLRKIIDMQGDNIMEQSILELINSGDIRRHHKRMASYYLEKRDYFESLLNEYLKGKVTYKKPEGGLAFWLIPTGKVDLYKIKELANKKLVSFYTPDRFSFGEPIFGIRIGYASLSKENLKKGVEILSKYL</sequence>
<keyword evidence="7" id="KW-0032">Aminotransferase</keyword>
<dbReference type="InterPro" id="IPR004839">
    <property type="entry name" value="Aminotransferase_I/II_large"/>
</dbReference>
<dbReference type="PANTHER" id="PTHR46577:SF1">
    <property type="entry name" value="HTH-TYPE TRANSCRIPTIONAL REGULATORY PROTEIN GABR"/>
    <property type="match status" value="1"/>
</dbReference>
<dbReference type="InterPro" id="IPR051446">
    <property type="entry name" value="HTH_trans_reg/aminotransferase"/>
</dbReference>
<keyword evidence="3" id="KW-0805">Transcription regulation</keyword>
<dbReference type="PANTHER" id="PTHR46577">
    <property type="entry name" value="HTH-TYPE TRANSCRIPTIONAL REGULATORY PROTEIN GABR"/>
    <property type="match status" value="1"/>
</dbReference>
<dbReference type="Gene3D" id="1.10.10.10">
    <property type="entry name" value="Winged helix-like DNA-binding domain superfamily/Winged helix DNA-binding domain"/>
    <property type="match status" value="1"/>
</dbReference>
<evidence type="ECO:0000256" key="2">
    <source>
        <dbReference type="ARBA" id="ARBA00022898"/>
    </source>
</evidence>
<protein>
    <submittedName>
        <fullName evidence="7">PLP-dependent aminotransferase family protein</fullName>
    </submittedName>
</protein>
<evidence type="ECO:0000256" key="5">
    <source>
        <dbReference type="ARBA" id="ARBA00023163"/>
    </source>
</evidence>
<reference evidence="7 8" key="1">
    <citation type="submission" date="2020-08" db="EMBL/GenBank/DDBJ databases">
        <title>Genome public.</title>
        <authorList>
            <person name="Liu C."/>
            <person name="Sun Q."/>
        </authorList>
    </citation>
    <scope>NUCLEOTIDE SEQUENCE [LARGE SCALE GENOMIC DNA]</scope>
    <source>
        <strain evidence="7 8">NSJ-79</strain>
    </source>
</reference>
<dbReference type="Gene3D" id="3.40.640.10">
    <property type="entry name" value="Type I PLP-dependent aspartate aminotransferase-like (Major domain)"/>
    <property type="match status" value="1"/>
</dbReference>
<name>A0ABR7DNZ9_9BACT</name>
<dbReference type="GO" id="GO:0008483">
    <property type="term" value="F:transaminase activity"/>
    <property type="evidence" value="ECO:0007669"/>
    <property type="project" value="UniProtKB-KW"/>
</dbReference>
<feature type="domain" description="HTH gntR-type" evidence="6">
    <location>
        <begin position="17"/>
        <end position="85"/>
    </location>
</feature>
<dbReference type="CDD" id="cd07377">
    <property type="entry name" value="WHTH_GntR"/>
    <property type="match status" value="1"/>
</dbReference>
<dbReference type="InterPro" id="IPR036390">
    <property type="entry name" value="WH_DNA-bd_sf"/>
</dbReference>
<dbReference type="InterPro" id="IPR000524">
    <property type="entry name" value="Tscrpt_reg_HTH_GntR"/>
</dbReference>
<keyword evidence="5" id="KW-0804">Transcription</keyword>
<evidence type="ECO:0000259" key="6">
    <source>
        <dbReference type="PROSITE" id="PS50949"/>
    </source>
</evidence>
<dbReference type="InterPro" id="IPR015424">
    <property type="entry name" value="PyrdxlP-dep_Trfase"/>
</dbReference>
<dbReference type="SMART" id="SM00345">
    <property type="entry name" value="HTH_GNTR"/>
    <property type="match status" value="1"/>
</dbReference>
<dbReference type="InterPro" id="IPR036388">
    <property type="entry name" value="WH-like_DNA-bd_sf"/>
</dbReference>
<dbReference type="Pfam" id="PF00155">
    <property type="entry name" value="Aminotran_1_2"/>
    <property type="match status" value="1"/>
</dbReference>
<dbReference type="RefSeq" id="WP_186929413.1">
    <property type="nucleotide sequence ID" value="NZ_JACOOJ010000010.1"/>
</dbReference>
<evidence type="ECO:0000256" key="1">
    <source>
        <dbReference type="ARBA" id="ARBA00005384"/>
    </source>
</evidence>
<dbReference type="Pfam" id="PF00392">
    <property type="entry name" value="GntR"/>
    <property type="match status" value="1"/>
</dbReference>
<dbReference type="EMBL" id="JACOOJ010000010">
    <property type="protein sequence ID" value="MBC5632652.1"/>
    <property type="molecule type" value="Genomic_DNA"/>
</dbReference>
<accession>A0ABR7DNZ9</accession>
<dbReference type="SUPFAM" id="SSF53383">
    <property type="entry name" value="PLP-dependent transferases"/>
    <property type="match status" value="1"/>
</dbReference>
<organism evidence="7 8">
    <name type="scientific">Parabacteroides hominis</name>
    <dbReference type="NCBI Taxonomy" id="2763057"/>
    <lineage>
        <taxon>Bacteria</taxon>
        <taxon>Pseudomonadati</taxon>
        <taxon>Bacteroidota</taxon>
        <taxon>Bacteroidia</taxon>
        <taxon>Bacteroidales</taxon>
        <taxon>Tannerellaceae</taxon>
        <taxon>Parabacteroides</taxon>
    </lineage>
</organism>
<gene>
    <name evidence="7" type="ORF">H8S65_07705</name>
</gene>
<proteinExistence type="inferred from homology"/>
<comment type="caution">
    <text evidence="7">The sequence shown here is derived from an EMBL/GenBank/DDBJ whole genome shotgun (WGS) entry which is preliminary data.</text>
</comment>
<keyword evidence="7" id="KW-0808">Transferase</keyword>
<evidence type="ECO:0000313" key="8">
    <source>
        <dbReference type="Proteomes" id="UP000651475"/>
    </source>
</evidence>
<dbReference type="InterPro" id="IPR015421">
    <property type="entry name" value="PyrdxlP-dep_Trfase_major"/>
</dbReference>
<dbReference type="SUPFAM" id="SSF46785">
    <property type="entry name" value="Winged helix' DNA-binding domain"/>
    <property type="match status" value="1"/>
</dbReference>
<evidence type="ECO:0000313" key="7">
    <source>
        <dbReference type="EMBL" id="MBC5632652.1"/>
    </source>
</evidence>
<evidence type="ECO:0000256" key="3">
    <source>
        <dbReference type="ARBA" id="ARBA00023015"/>
    </source>
</evidence>
<dbReference type="Proteomes" id="UP000651475">
    <property type="component" value="Unassembled WGS sequence"/>
</dbReference>